<proteinExistence type="predicted"/>
<feature type="coiled-coil region" evidence="1">
    <location>
        <begin position="16"/>
        <end position="43"/>
    </location>
</feature>
<dbReference type="AlphaFoldDB" id="A0A951QF33"/>
<accession>A0A951QF33</accession>
<reference evidence="2" key="2">
    <citation type="journal article" date="2022" name="Microbiol. Resour. Announc.">
        <title>Metagenome Sequencing to Explore Phylogenomics of Terrestrial Cyanobacteria.</title>
        <authorList>
            <person name="Ward R.D."/>
            <person name="Stajich J.E."/>
            <person name="Johansen J.R."/>
            <person name="Huntemann M."/>
            <person name="Clum A."/>
            <person name="Foster B."/>
            <person name="Foster B."/>
            <person name="Roux S."/>
            <person name="Palaniappan K."/>
            <person name="Varghese N."/>
            <person name="Mukherjee S."/>
            <person name="Reddy T.B.K."/>
            <person name="Daum C."/>
            <person name="Copeland A."/>
            <person name="Chen I.A."/>
            <person name="Ivanova N.N."/>
            <person name="Kyrpides N.C."/>
            <person name="Shapiro N."/>
            <person name="Eloe-Fadrosh E.A."/>
            <person name="Pietrasiak N."/>
        </authorList>
    </citation>
    <scope>NUCLEOTIDE SEQUENCE</scope>
    <source>
        <strain evidence="2">UHER 2000/2452</strain>
    </source>
</reference>
<gene>
    <name evidence="2" type="ORF">KME15_16175</name>
</gene>
<dbReference type="EMBL" id="JAHHHD010000018">
    <property type="protein sequence ID" value="MBW4660213.1"/>
    <property type="molecule type" value="Genomic_DNA"/>
</dbReference>
<reference evidence="2" key="1">
    <citation type="submission" date="2021-05" db="EMBL/GenBank/DDBJ databases">
        <authorList>
            <person name="Pietrasiak N."/>
            <person name="Ward R."/>
            <person name="Stajich J.E."/>
            <person name="Kurbessoian T."/>
        </authorList>
    </citation>
    <scope>NUCLEOTIDE SEQUENCE</scope>
    <source>
        <strain evidence="2">UHER 2000/2452</strain>
    </source>
</reference>
<keyword evidence="1" id="KW-0175">Coiled coil</keyword>
<evidence type="ECO:0000313" key="2">
    <source>
        <dbReference type="EMBL" id="MBW4660213.1"/>
    </source>
</evidence>
<protein>
    <submittedName>
        <fullName evidence="2">Uncharacterized protein</fullName>
    </submittedName>
</protein>
<evidence type="ECO:0000313" key="3">
    <source>
        <dbReference type="Proteomes" id="UP000757435"/>
    </source>
</evidence>
<comment type="caution">
    <text evidence="2">The sequence shown here is derived from an EMBL/GenBank/DDBJ whole genome shotgun (WGS) entry which is preliminary data.</text>
</comment>
<organism evidence="2 3">
    <name type="scientific">Drouetiella hepatica Uher 2000/2452</name>
    <dbReference type="NCBI Taxonomy" id="904376"/>
    <lineage>
        <taxon>Bacteria</taxon>
        <taxon>Bacillati</taxon>
        <taxon>Cyanobacteriota</taxon>
        <taxon>Cyanophyceae</taxon>
        <taxon>Oculatellales</taxon>
        <taxon>Oculatellaceae</taxon>
        <taxon>Drouetiella</taxon>
    </lineage>
</organism>
<dbReference type="Proteomes" id="UP000757435">
    <property type="component" value="Unassembled WGS sequence"/>
</dbReference>
<sequence>MRKISSVEVRALTADLLAELTKMQQLKAQIQRVQTELANYPDRAGLLYENFAV</sequence>
<name>A0A951QF33_9CYAN</name>
<evidence type="ECO:0000256" key="1">
    <source>
        <dbReference type="SAM" id="Coils"/>
    </source>
</evidence>